<proteinExistence type="predicted"/>
<keyword evidence="2" id="KW-1185">Reference proteome</keyword>
<gene>
    <name evidence="1" type="ORF">JHL16_18230</name>
</gene>
<organism evidence="1 2">
    <name type="scientific">Taklimakanibacter albus</name>
    <dbReference type="NCBI Taxonomy" id="2800327"/>
    <lineage>
        <taxon>Bacteria</taxon>
        <taxon>Pseudomonadati</taxon>
        <taxon>Pseudomonadota</taxon>
        <taxon>Alphaproteobacteria</taxon>
        <taxon>Hyphomicrobiales</taxon>
        <taxon>Aestuariivirgaceae</taxon>
        <taxon>Taklimakanibacter</taxon>
    </lineage>
</organism>
<reference evidence="1" key="1">
    <citation type="submission" date="2021-01" db="EMBL/GenBank/DDBJ databases">
        <authorList>
            <person name="Sun Q."/>
        </authorList>
    </citation>
    <scope>NUCLEOTIDE SEQUENCE</scope>
    <source>
        <strain evidence="1">YIM B02566</strain>
    </source>
</reference>
<comment type="caution">
    <text evidence="1">The sequence shown here is derived from an EMBL/GenBank/DDBJ whole genome shotgun (WGS) entry which is preliminary data.</text>
</comment>
<evidence type="ECO:0000313" key="1">
    <source>
        <dbReference type="EMBL" id="MBK1868297.1"/>
    </source>
</evidence>
<dbReference type="EMBL" id="JAENHL010000007">
    <property type="protein sequence ID" value="MBK1868297.1"/>
    <property type="molecule type" value="Genomic_DNA"/>
</dbReference>
<dbReference type="Proteomes" id="UP000616151">
    <property type="component" value="Unassembled WGS sequence"/>
</dbReference>
<accession>A0ACC5R6P3</accession>
<name>A0ACC5R6P3_9HYPH</name>
<evidence type="ECO:0000313" key="2">
    <source>
        <dbReference type="Proteomes" id="UP000616151"/>
    </source>
</evidence>
<sequence length="132" mass="14642">MQTQLKCTNGSRPRILFAEDSDTVRLVTAALLRRMGCDVDAVEHGEEALEQVRTQTYDLVLLDIEMPVMDGMIAAREIRALGGCAARTPLMALSAYLADWHKGGNWHECFDMALPKPAGRSELQSAIQKILR</sequence>
<protein>
    <submittedName>
        <fullName evidence="1">Response regulator</fullName>
    </submittedName>
</protein>